<evidence type="ECO:0000256" key="1">
    <source>
        <dbReference type="SAM" id="MobiDB-lite"/>
    </source>
</evidence>
<keyword evidence="3" id="KW-1185">Reference proteome</keyword>
<dbReference type="AlphaFoldDB" id="A0A8J4YED4"/>
<dbReference type="Proteomes" id="UP000770661">
    <property type="component" value="Unassembled WGS sequence"/>
</dbReference>
<evidence type="ECO:0000313" key="3">
    <source>
        <dbReference type="Proteomes" id="UP000770661"/>
    </source>
</evidence>
<accession>A0A8J4YED4</accession>
<protein>
    <submittedName>
        <fullName evidence="2">Uncharacterized protein</fullName>
    </submittedName>
</protein>
<name>A0A8J4YED4_CHIOP</name>
<feature type="compositionally biased region" description="Low complexity" evidence="1">
    <location>
        <begin position="17"/>
        <end position="37"/>
    </location>
</feature>
<organism evidence="2 3">
    <name type="scientific">Chionoecetes opilio</name>
    <name type="common">Atlantic snow crab</name>
    <name type="synonym">Cancer opilio</name>
    <dbReference type="NCBI Taxonomy" id="41210"/>
    <lineage>
        <taxon>Eukaryota</taxon>
        <taxon>Metazoa</taxon>
        <taxon>Ecdysozoa</taxon>
        <taxon>Arthropoda</taxon>
        <taxon>Crustacea</taxon>
        <taxon>Multicrustacea</taxon>
        <taxon>Malacostraca</taxon>
        <taxon>Eumalacostraca</taxon>
        <taxon>Eucarida</taxon>
        <taxon>Decapoda</taxon>
        <taxon>Pleocyemata</taxon>
        <taxon>Brachyura</taxon>
        <taxon>Eubrachyura</taxon>
        <taxon>Majoidea</taxon>
        <taxon>Majidae</taxon>
        <taxon>Chionoecetes</taxon>
    </lineage>
</organism>
<evidence type="ECO:0000313" key="2">
    <source>
        <dbReference type="EMBL" id="KAG0722151.1"/>
    </source>
</evidence>
<comment type="caution">
    <text evidence="2">The sequence shown here is derived from an EMBL/GenBank/DDBJ whole genome shotgun (WGS) entry which is preliminary data.</text>
</comment>
<proteinExistence type="predicted"/>
<feature type="region of interest" description="Disordered" evidence="1">
    <location>
        <begin position="1"/>
        <end position="37"/>
    </location>
</feature>
<sequence>MESPEGTPPRSTQEQTAASPRAAAAAPGPAAAAKDPTAVALAPQHPTDTQNKVLSFSAACNGRCVFYHHWPPRGPHALHTSPLGKTSLKGETRSLGRSALGCAVGECYYQGAILQDVTFTLGDWQVICRHVPRGGRCPRSMGRWVSLSDEIKDLEGSAGPEGPGRQ</sequence>
<dbReference type="EMBL" id="JACEEZ010009993">
    <property type="protein sequence ID" value="KAG0722151.1"/>
    <property type="molecule type" value="Genomic_DNA"/>
</dbReference>
<reference evidence="2" key="1">
    <citation type="submission" date="2020-07" db="EMBL/GenBank/DDBJ databases">
        <title>The High-quality genome of the commercially important snow crab, Chionoecetes opilio.</title>
        <authorList>
            <person name="Jeong J.-H."/>
            <person name="Ryu S."/>
        </authorList>
    </citation>
    <scope>NUCLEOTIDE SEQUENCE</scope>
    <source>
        <strain evidence="2">MADBK_172401_WGS</strain>
        <tissue evidence="2">Digestive gland</tissue>
    </source>
</reference>
<gene>
    <name evidence="2" type="ORF">GWK47_045054</name>
</gene>